<dbReference type="RefSeq" id="WP_007481912.1">
    <property type="nucleotide sequence ID" value="NZ_JH724309.1"/>
</dbReference>
<comment type="caution">
    <text evidence="3">The sequence shown here is derived from an EMBL/GenBank/DDBJ whole genome shotgun (WGS) entry which is preliminary data.</text>
</comment>
<dbReference type="OrthoDB" id="9801056at2"/>
<organism evidence="3 4">
    <name type="scientific">Bacteroides salyersiae CL02T12C01</name>
    <dbReference type="NCBI Taxonomy" id="997887"/>
    <lineage>
        <taxon>Bacteria</taxon>
        <taxon>Pseudomonadati</taxon>
        <taxon>Bacteroidota</taxon>
        <taxon>Bacteroidia</taxon>
        <taxon>Bacteroidales</taxon>
        <taxon>Bacteroidaceae</taxon>
        <taxon>Bacteroides</taxon>
    </lineage>
</organism>
<proteinExistence type="predicted"/>
<gene>
    <name evidence="3" type="ORF">HMPREF1071_03941</name>
</gene>
<evidence type="ECO:0000259" key="2">
    <source>
        <dbReference type="Pfam" id="PF14667"/>
    </source>
</evidence>
<evidence type="ECO:0000313" key="3">
    <source>
        <dbReference type="EMBL" id="EIY57530.1"/>
    </source>
</evidence>
<dbReference type="PANTHER" id="PTHR43245">
    <property type="entry name" value="BIFUNCTIONAL POLYMYXIN RESISTANCE PROTEIN ARNA"/>
    <property type="match status" value="1"/>
</dbReference>
<dbReference type="HOGENOM" id="CLU_063221_0_0_10"/>
<reference evidence="3 4" key="1">
    <citation type="submission" date="2012-02" db="EMBL/GenBank/DDBJ databases">
        <title>The Genome Sequence of Bacteroides salyersiae CL02T12C01.</title>
        <authorList>
            <consortium name="The Broad Institute Genome Sequencing Platform"/>
            <person name="Earl A."/>
            <person name="Ward D."/>
            <person name="Feldgarden M."/>
            <person name="Gevers D."/>
            <person name="Zitomersky N.L."/>
            <person name="Coyne M.J."/>
            <person name="Comstock L.E."/>
            <person name="Young S.K."/>
            <person name="Zeng Q."/>
            <person name="Gargeya S."/>
            <person name="Fitzgerald M."/>
            <person name="Haas B."/>
            <person name="Abouelleil A."/>
            <person name="Alvarado L."/>
            <person name="Arachchi H.M."/>
            <person name="Berlin A."/>
            <person name="Chapman S.B."/>
            <person name="Gearin G."/>
            <person name="Goldberg J."/>
            <person name="Griggs A."/>
            <person name="Gujja S."/>
            <person name="Hansen M."/>
            <person name="Heiman D."/>
            <person name="Howarth C."/>
            <person name="Larimer J."/>
            <person name="Lui A."/>
            <person name="MacDonald P.J.P."/>
            <person name="McCowen C."/>
            <person name="Montmayeur A."/>
            <person name="Murphy C."/>
            <person name="Neiman D."/>
            <person name="Pearson M."/>
            <person name="Priest M."/>
            <person name="Roberts A."/>
            <person name="Saif S."/>
            <person name="Shea T."/>
            <person name="Sisk P."/>
            <person name="Stolte C."/>
            <person name="Sykes S."/>
            <person name="Wortman J."/>
            <person name="Nusbaum C."/>
            <person name="Birren B."/>
        </authorList>
    </citation>
    <scope>NUCLEOTIDE SEQUENCE [LARGE SCALE GENOMIC DNA]</scope>
    <source>
        <strain evidence="3 4">CL02T12C01</strain>
    </source>
</reference>
<accession>I8Y325</accession>
<dbReference type="SUPFAM" id="SSF51182">
    <property type="entry name" value="RmlC-like cupins"/>
    <property type="match status" value="1"/>
</dbReference>
<dbReference type="Gene3D" id="2.60.120.10">
    <property type="entry name" value="Jelly Rolls"/>
    <property type="match status" value="1"/>
</dbReference>
<feature type="domain" description="Capsular polysaccharide assembling protein CapF C-terminal" evidence="2">
    <location>
        <begin position="263"/>
        <end position="373"/>
    </location>
</feature>
<keyword evidence="4" id="KW-1185">Reference proteome</keyword>
<dbReference type="CDD" id="cd07007">
    <property type="entry name" value="cupin_CapF-like_C"/>
    <property type="match status" value="1"/>
</dbReference>
<dbReference type="InterPro" id="IPR050177">
    <property type="entry name" value="Lipid_A_modif_metabolic_enz"/>
</dbReference>
<dbReference type="Pfam" id="PF14667">
    <property type="entry name" value="Polysacc_synt_C"/>
    <property type="match status" value="1"/>
</dbReference>
<dbReference type="Proteomes" id="UP000005150">
    <property type="component" value="Unassembled WGS sequence"/>
</dbReference>
<dbReference type="Gene3D" id="3.40.50.720">
    <property type="entry name" value="NAD(P)-binding Rossmann-like Domain"/>
    <property type="match status" value="1"/>
</dbReference>
<dbReference type="AlphaFoldDB" id="I8Y325"/>
<protein>
    <submittedName>
        <fullName evidence="3">Uncharacterized protein</fullName>
    </submittedName>
</protein>
<dbReference type="PANTHER" id="PTHR43245:SF55">
    <property type="entry name" value="NAD(P)-BINDING DOMAIN-CONTAINING PROTEIN"/>
    <property type="match status" value="1"/>
</dbReference>
<evidence type="ECO:0000313" key="4">
    <source>
        <dbReference type="Proteomes" id="UP000005150"/>
    </source>
</evidence>
<dbReference type="InterPro" id="IPR029303">
    <property type="entry name" value="CapF_C"/>
</dbReference>
<evidence type="ECO:0000259" key="1">
    <source>
        <dbReference type="Pfam" id="PF01370"/>
    </source>
</evidence>
<dbReference type="InterPro" id="IPR014710">
    <property type="entry name" value="RmlC-like_jellyroll"/>
</dbReference>
<sequence length="386" mass="44497">MIHVGITGQPGFVGSHLYNELGLLPDSVVRIPFEDSFFESDTRLRTFVRQCDVIVHLAAMNRHPEPQVIYDTNLRLVKQLISAMETEKVTPHVLFSSSTQEERDNEYGRSKREGRELLEKWAGRNGASFTGMVVPNVYGPFGRPNYNSFIATFCHKLTHGEQPRVLQDGNVKLVYVGNLCKHIIGKIQAVYHSDTPVIERDEVPYDFEEKVTGVLDLLNGYKALYFDQGFIPVLKDRNEVNLFNTFCSYLDFPSLYPRKLVKHEDPRGLFVETVKLGIGGQVSFSTTVPGITRGNHYHTRKIERFTVIKGRARIQLRRIGTDEVLDFYLDGWEPSYVDMPVWHTHNITNIGNEDLYTQFWINEWYDPTDGDTYFEPCDKNENYKVK</sequence>
<dbReference type="InterPro" id="IPR011051">
    <property type="entry name" value="RmlC_Cupin_sf"/>
</dbReference>
<name>I8Y325_9BACE</name>
<dbReference type="EMBL" id="AGXV01000047">
    <property type="protein sequence ID" value="EIY57530.1"/>
    <property type="molecule type" value="Genomic_DNA"/>
</dbReference>
<dbReference type="InterPro" id="IPR001509">
    <property type="entry name" value="Epimerase_deHydtase"/>
</dbReference>
<dbReference type="SUPFAM" id="SSF51735">
    <property type="entry name" value="NAD(P)-binding Rossmann-fold domains"/>
    <property type="match status" value="1"/>
</dbReference>
<feature type="domain" description="NAD-dependent epimerase/dehydratase" evidence="1">
    <location>
        <begin position="6"/>
        <end position="183"/>
    </location>
</feature>
<dbReference type="InterPro" id="IPR036291">
    <property type="entry name" value="NAD(P)-bd_dom_sf"/>
</dbReference>
<dbReference type="PATRIC" id="fig|997887.3.peg.4111"/>
<dbReference type="Pfam" id="PF01370">
    <property type="entry name" value="Epimerase"/>
    <property type="match status" value="1"/>
</dbReference>